<name>A0A5P8M9Q2_9LACO</name>
<dbReference type="Pfam" id="PF25209">
    <property type="entry name" value="Phage_capsid_4"/>
    <property type="match status" value="1"/>
</dbReference>
<dbReference type="KEGG" id="lhb:D1010_12245"/>
<dbReference type="SUPFAM" id="SSF56563">
    <property type="entry name" value="Major capsid protein gp5"/>
    <property type="match status" value="1"/>
</dbReference>
<evidence type="ECO:0000256" key="1">
    <source>
        <dbReference type="SAM" id="MobiDB-lite"/>
    </source>
</evidence>
<organism evidence="2 3">
    <name type="scientific">Schleiferilactobacillus harbinensis</name>
    <dbReference type="NCBI Taxonomy" id="304207"/>
    <lineage>
        <taxon>Bacteria</taxon>
        <taxon>Bacillati</taxon>
        <taxon>Bacillota</taxon>
        <taxon>Bacilli</taxon>
        <taxon>Lactobacillales</taxon>
        <taxon>Lactobacillaceae</taxon>
        <taxon>Schleiferilactobacillus</taxon>
    </lineage>
</organism>
<gene>
    <name evidence="2" type="ORF">D1010_12245</name>
</gene>
<dbReference type="NCBIfam" id="TIGR04387">
    <property type="entry name" value="capsid_maj_N4"/>
    <property type="match status" value="1"/>
</dbReference>
<dbReference type="Proteomes" id="UP000326779">
    <property type="component" value="Chromosome"/>
</dbReference>
<evidence type="ECO:0000313" key="3">
    <source>
        <dbReference type="Proteomes" id="UP000326779"/>
    </source>
</evidence>
<dbReference type="EMBL" id="CP045143">
    <property type="protein sequence ID" value="QFR25260.1"/>
    <property type="molecule type" value="Genomic_DNA"/>
</dbReference>
<protein>
    <submittedName>
        <fullName evidence="2">N4-gp56 family major capsid protein</fullName>
    </submittedName>
</protein>
<evidence type="ECO:0000313" key="2">
    <source>
        <dbReference type="EMBL" id="QFR25260.1"/>
    </source>
</evidence>
<dbReference type="AlphaFoldDB" id="A0A5P8M9Q2"/>
<reference evidence="2 3" key="1">
    <citation type="submission" date="2019-10" db="EMBL/GenBank/DDBJ databases">
        <title>The completed genome of Lactobacillus harbinensis M1.</title>
        <authorList>
            <person name="Zheng Y."/>
        </authorList>
    </citation>
    <scope>NUCLEOTIDE SEQUENCE [LARGE SCALE GENOMIC DNA]</scope>
    <source>
        <strain evidence="2 3">M1</strain>
    </source>
</reference>
<accession>A0A5P8M9Q2</accession>
<feature type="region of interest" description="Disordered" evidence="1">
    <location>
        <begin position="297"/>
        <end position="319"/>
    </location>
</feature>
<sequence length="319" mass="34226">MFATDDGTSTTNPADPTSTTYMQNMINPQVMADMISAQLPLAIRFTSIAPIDTTLEGRPGQTVTVPRFKYIGDAKDVAEGAAIDYSLLTTDTDSFTIKKAGKGFKITDEARLSGYGDPVGEGQKQVVMAIASKLDNDILATAMQARLHIAGDPTSIDIVDAIEDTFNDDTDERASEDSSPVTGVLFLNPKDVNKLRKAAGLDWTRATDLGDNILINGTFGELLGWQIIRTKKIPAGTGLAVKPGALRIYMKRGVLAESGRDMDHKLTKFNADEHYGVAIYDDTKLLAINPDKFQATGTVVPGNATRGKKPETPTTPAGK</sequence>
<proteinExistence type="predicted"/>